<keyword evidence="1" id="KW-0805">Transcription regulation</keyword>
<keyword evidence="4" id="KW-0539">Nucleus</keyword>
<dbReference type="PROSITE" id="PS00463">
    <property type="entry name" value="ZN2_CY6_FUNGAL_1"/>
    <property type="match status" value="1"/>
</dbReference>
<dbReference type="SMART" id="SM00066">
    <property type="entry name" value="GAL4"/>
    <property type="match status" value="1"/>
</dbReference>
<dbReference type="PANTHER" id="PTHR31069:SF32">
    <property type="entry name" value="ARGININE METABOLISM REGULATION PROTEIN II"/>
    <property type="match status" value="1"/>
</dbReference>
<protein>
    <submittedName>
        <fullName evidence="6">Transcriptional regulatory protein</fullName>
    </submittedName>
</protein>
<keyword evidence="3" id="KW-0804">Transcription</keyword>
<dbReference type="GO" id="GO:0000981">
    <property type="term" value="F:DNA-binding transcription factor activity, RNA polymerase II-specific"/>
    <property type="evidence" value="ECO:0007669"/>
    <property type="project" value="InterPro"/>
</dbReference>
<keyword evidence="2" id="KW-0238">DNA-binding</keyword>
<dbReference type="PROSITE" id="PS50048">
    <property type="entry name" value="ZN2_CY6_FUNGAL_2"/>
    <property type="match status" value="1"/>
</dbReference>
<evidence type="ECO:0000256" key="3">
    <source>
        <dbReference type="ARBA" id="ARBA00023163"/>
    </source>
</evidence>
<dbReference type="EMBL" id="JAOPGA020000710">
    <property type="protein sequence ID" value="KAL0480990.1"/>
    <property type="molecule type" value="Genomic_DNA"/>
</dbReference>
<comment type="caution">
    <text evidence="6">The sequence shown here is derived from an EMBL/GenBank/DDBJ whole genome shotgun (WGS) entry which is preliminary data.</text>
</comment>
<dbReference type="InterPro" id="IPR036864">
    <property type="entry name" value="Zn2-C6_fun-type_DNA-bd_sf"/>
</dbReference>
<dbReference type="Proteomes" id="UP001431209">
    <property type="component" value="Unassembled WGS sequence"/>
</dbReference>
<evidence type="ECO:0000256" key="2">
    <source>
        <dbReference type="ARBA" id="ARBA00023125"/>
    </source>
</evidence>
<evidence type="ECO:0000259" key="5">
    <source>
        <dbReference type="PROSITE" id="PS50048"/>
    </source>
</evidence>
<gene>
    <name evidence="6" type="ORF">AKO1_013665</name>
</gene>
<dbReference type="InterPro" id="IPR050675">
    <property type="entry name" value="OAF3"/>
</dbReference>
<dbReference type="PANTHER" id="PTHR31069">
    <property type="entry name" value="OLEATE-ACTIVATED TRANSCRIPTION FACTOR 1-RELATED"/>
    <property type="match status" value="1"/>
</dbReference>
<dbReference type="CDD" id="cd00067">
    <property type="entry name" value="GAL4"/>
    <property type="match status" value="1"/>
</dbReference>
<reference evidence="6 7" key="1">
    <citation type="submission" date="2024-03" db="EMBL/GenBank/DDBJ databases">
        <title>The Acrasis kona genome and developmental transcriptomes reveal deep origins of eukaryotic multicellular pathways.</title>
        <authorList>
            <person name="Sheikh S."/>
            <person name="Fu C.-J."/>
            <person name="Brown M.W."/>
            <person name="Baldauf S.L."/>
        </authorList>
    </citation>
    <scope>NUCLEOTIDE SEQUENCE [LARGE SCALE GENOMIC DNA]</scope>
    <source>
        <strain evidence="6 7">ATCC MYA-3509</strain>
    </source>
</reference>
<dbReference type="Pfam" id="PF00172">
    <property type="entry name" value="Zn_clus"/>
    <property type="match status" value="1"/>
</dbReference>
<sequence>MLNPFNNKPVSKSSCITCRKQHKKCDRLLPTCGLCDKRKRVCIYDESTSIRGLQFKIEKGPLAETPSETIEALGVDPSRMLIQTILYNMPVMSKDKILNAVKAIEGQKEGSINTQLTANPEEVGLLYCVYAMWTKYWGKTEQSAKLLDDARNLVGPRLDLICDNYVIAGCCTYLASNFTLDYDFPRARVYSTLLKLFIETRASLNDTDARLLFVEHEYYTIHSLITGVIDLEMMLKKYVERIYSIRKLYNRSFPTADKPYPFINMDLNEENLHTPSEVSAIYTDLRNNNHEMYPLDLERIEKCSQILSMIYMIQNQLKSGMESRYVITTLVTHGARLQYFTRIGDREGARREADAITLLTVQKKVVFRLVGALVSAAAEIHLKDYFDGRGDANLLQVLTDDYTAVKAVSGSSTLWNIRLQDLKIKLEDVIWNYTNQLNALSNQSYTESLSVDAEDNLLDENLTSIIDDDFLPNPGLSEGDFEDVFKSFFE</sequence>
<evidence type="ECO:0000313" key="7">
    <source>
        <dbReference type="Proteomes" id="UP001431209"/>
    </source>
</evidence>
<dbReference type="GO" id="GO:0003677">
    <property type="term" value="F:DNA binding"/>
    <property type="evidence" value="ECO:0007669"/>
    <property type="project" value="UniProtKB-KW"/>
</dbReference>
<organism evidence="6 7">
    <name type="scientific">Acrasis kona</name>
    <dbReference type="NCBI Taxonomy" id="1008807"/>
    <lineage>
        <taxon>Eukaryota</taxon>
        <taxon>Discoba</taxon>
        <taxon>Heterolobosea</taxon>
        <taxon>Tetramitia</taxon>
        <taxon>Eutetramitia</taxon>
        <taxon>Acrasidae</taxon>
        <taxon>Acrasis</taxon>
    </lineage>
</organism>
<evidence type="ECO:0000256" key="4">
    <source>
        <dbReference type="ARBA" id="ARBA00023242"/>
    </source>
</evidence>
<dbReference type="Gene3D" id="4.10.240.10">
    <property type="entry name" value="Zn(2)-C6 fungal-type DNA-binding domain"/>
    <property type="match status" value="1"/>
</dbReference>
<accession>A0AAW2YW38</accession>
<proteinExistence type="predicted"/>
<dbReference type="SUPFAM" id="SSF57701">
    <property type="entry name" value="Zn2/Cys6 DNA-binding domain"/>
    <property type="match status" value="1"/>
</dbReference>
<dbReference type="GO" id="GO:0008270">
    <property type="term" value="F:zinc ion binding"/>
    <property type="evidence" value="ECO:0007669"/>
    <property type="project" value="InterPro"/>
</dbReference>
<feature type="domain" description="Zn(2)-C6 fungal-type" evidence="5">
    <location>
        <begin position="14"/>
        <end position="44"/>
    </location>
</feature>
<dbReference type="InterPro" id="IPR001138">
    <property type="entry name" value="Zn2Cys6_DnaBD"/>
</dbReference>
<keyword evidence="7" id="KW-1185">Reference proteome</keyword>
<evidence type="ECO:0000313" key="6">
    <source>
        <dbReference type="EMBL" id="KAL0480990.1"/>
    </source>
</evidence>
<evidence type="ECO:0000256" key="1">
    <source>
        <dbReference type="ARBA" id="ARBA00023015"/>
    </source>
</evidence>
<dbReference type="AlphaFoldDB" id="A0AAW2YW38"/>
<name>A0AAW2YW38_9EUKA</name>